<proteinExistence type="predicted"/>
<feature type="domain" description="Oberon-like PHD finger" evidence="7">
    <location>
        <begin position="167"/>
        <end position="298"/>
    </location>
</feature>
<protein>
    <recommendedName>
        <fullName evidence="12">Oberon PHD finger domain-containing protein</fullName>
    </recommendedName>
</protein>
<keyword evidence="2" id="KW-0479">Metal-binding</keyword>
<evidence type="ECO:0000313" key="11">
    <source>
        <dbReference type="Proteomes" id="UP000775213"/>
    </source>
</evidence>
<evidence type="ECO:0008006" key="12">
    <source>
        <dbReference type="Google" id="ProtNLM"/>
    </source>
</evidence>
<sequence>MTKARKSMNVDQFDGSNGSNGNAKSSNKKIIDLKPVPACASGVGLPYAPEDWPNPGDNWTWKVGNRKAASGHWIDRFISPPGYFPKVSGCKARFQSRVSLEKYIRSEFPYADADAFFASFSWRVPAEWTSLADVEKSSNAYKYNGSLEVSGLPGSESVVNSSGCKAGNEMCSSMKENNVRLKVKACDICCNESDFCRDCCCILCCGSVDYANGGFSFVRCQAILEKDLTCGHLAHIDCALRAYMAGTVGGSIGLDAEYYCRRCDNKTDLIQHVMKMIQICESFDSRDDIEKVLNLGSCILFGSEKVRAKNLRHSIGTIVSKLNRGINLGEIWKAENDISTISSALSGREIILLDSPENSRDDTPMESIFDVGNSFLYGKNEGELQGPLYITSDHTDVSAKLEDEIDHTLRSLKKSQESEYKIAEEKLYAQKDFLLGLYQQLEVERGDLARQTPFTNGSDSDALLTSVLSRVDQIKREEIKLKQMMRIAEGFARMPGTILRDYFDILVDD</sequence>
<comment type="caution">
    <text evidence="10">The sequence shown here is derived from an EMBL/GenBank/DDBJ whole genome shotgun (WGS) entry which is preliminary data.</text>
</comment>
<feature type="domain" description="DUF7081" evidence="8">
    <location>
        <begin position="35"/>
        <end position="126"/>
    </location>
</feature>
<dbReference type="InterPro" id="IPR032881">
    <property type="entry name" value="Oberon-like_PHD"/>
</dbReference>
<dbReference type="Pfam" id="PF24590">
    <property type="entry name" value="DUF7615"/>
    <property type="match status" value="1"/>
</dbReference>
<evidence type="ECO:0000259" key="9">
    <source>
        <dbReference type="Pfam" id="PF24590"/>
    </source>
</evidence>
<dbReference type="AlphaFoldDB" id="A0AAV7HH64"/>
<dbReference type="EMBL" id="JAGFBR010000004">
    <property type="protein sequence ID" value="KAH0468386.1"/>
    <property type="molecule type" value="Genomic_DNA"/>
</dbReference>
<organism evidence="10 11">
    <name type="scientific">Dendrobium chrysotoxum</name>
    <name type="common">Orchid</name>
    <dbReference type="NCBI Taxonomy" id="161865"/>
    <lineage>
        <taxon>Eukaryota</taxon>
        <taxon>Viridiplantae</taxon>
        <taxon>Streptophyta</taxon>
        <taxon>Embryophyta</taxon>
        <taxon>Tracheophyta</taxon>
        <taxon>Spermatophyta</taxon>
        <taxon>Magnoliopsida</taxon>
        <taxon>Liliopsida</taxon>
        <taxon>Asparagales</taxon>
        <taxon>Orchidaceae</taxon>
        <taxon>Epidendroideae</taxon>
        <taxon>Malaxideae</taxon>
        <taxon>Dendrobiinae</taxon>
        <taxon>Dendrobium</taxon>
    </lineage>
</organism>
<keyword evidence="4" id="KW-0862">Zinc</keyword>
<dbReference type="GO" id="GO:0008270">
    <property type="term" value="F:zinc ion binding"/>
    <property type="evidence" value="ECO:0007669"/>
    <property type="project" value="UniProtKB-KW"/>
</dbReference>
<comment type="subcellular location">
    <subcellularLocation>
        <location evidence="1">Nucleus</location>
    </subcellularLocation>
</comment>
<evidence type="ECO:0000256" key="5">
    <source>
        <dbReference type="ARBA" id="ARBA00023242"/>
    </source>
</evidence>
<evidence type="ECO:0000259" key="8">
    <source>
        <dbReference type="Pfam" id="PF23299"/>
    </source>
</evidence>
<feature type="region of interest" description="Disordered" evidence="6">
    <location>
        <begin position="1"/>
        <end position="27"/>
    </location>
</feature>
<evidence type="ECO:0000256" key="3">
    <source>
        <dbReference type="ARBA" id="ARBA00022771"/>
    </source>
</evidence>
<evidence type="ECO:0000256" key="2">
    <source>
        <dbReference type="ARBA" id="ARBA00022723"/>
    </source>
</evidence>
<evidence type="ECO:0000256" key="1">
    <source>
        <dbReference type="ARBA" id="ARBA00004123"/>
    </source>
</evidence>
<dbReference type="Pfam" id="PF07227">
    <property type="entry name" value="PHD_Oberon"/>
    <property type="match status" value="1"/>
</dbReference>
<feature type="compositionally biased region" description="Low complexity" evidence="6">
    <location>
        <begin position="15"/>
        <end position="25"/>
    </location>
</feature>
<evidence type="ECO:0000259" key="7">
    <source>
        <dbReference type="Pfam" id="PF07227"/>
    </source>
</evidence>
<accession>A0AAV7HH64</accession>
<evidence type="ECO:0000313" key="10">
    <source>
        <dbReference type="EMBL" id="KAH0468386.1"/>
    </source>
</evidence>
<dbReference type="Proteomes" id="UP000775213">
    <property type="component" value="Unassembled WGS sequence"/>
</dbReference>
<reference evidence="10 11" key="1">
    <citation type="journal article" date="2021" name="Hortic Res">
        <title>Chromosome-scale assembly of the Dendrobium chrysotoxum genome enhances the understanding of orchid evolution.</title>
        <authorList>
            <person name="Zhang Y."/>
            <person name="Zhang G.Q."/>
            <person name="Zhang D."/>
            <person name="Liu X.D."/>
            <person name="Xu X.Y."/>
            <person name="Sun W.H."/>
            <person name="Yu X."/>
            <person name="Zhu X."/>
            <person name="Wang Z.W."/>
            <person name="Zhao X."/>
            <person name="Zhong W.Y."/>
            <person name="Chen H."/>
            <person name="Yin W.L."/>
            <person name="Huang T."/>
            <person name="Niu S.C."/>
            <person name="Liu Z.J."/>
        </authorList>
    </citation>
    <scope>NUCLEOTIDE SEQUENCE [LARGE SCALE GENOMIC DNA]</scope>
    <source>
        <strain evidence="10">Lindl</strain>
    </source>
</reference>
<gene>
    <name evidence="10" type="ORF">IEQ34_003419</name>
</gene>
<dbReference type="Pfam" id="PF23299">
    <property type="entry name" value="DUF7081"/>
    <property type="match status" value="1"/>
</dbReference>
<evidence type="ECO:0000256" key="6">
    <source>
        <dbReference type="SAM" id="MobiDB-lite"/>
    </source>
</evidence>
<dbReference type="GO" id="GO:0005634">
    <property type="term" value="C:nucleus"/>
    <property type="evidence" value="ECO:0007669"/>
    <property type="project" value="UniProtKB-SubCell"/>
</dbReference>
<dbReference type="InterPro" id="IPR056034">
    <property type="entry name" value="DUF7615"/>
</dbReference>
<evidence type="ECO:0000256" key="4">
    <source>
        <dbReference type="ARBA" id="ARBA00022833"/>
    </source>
</evidence>
<keyword evidence="3" id="KW-0863">Zinc-finger</keyword>
<feature type="domain" description="DUF7615" evidence="9">
    <location>
        <begin position="396"/>
        <end position="501"/>
    </location>
</feature>
<dbReference type="PANTHER" id="PTHR33345:SF6">
    <property type="entry name" value="OS03G0747200 PROTEIN"/>
    <property type="match status" value="1"/>
</dbReference>
<name>A0AAV7HH64_DENCH</name>
<keyword evidence="5" id="KW-0539">Nucleus</keyword>
<dbReference type="InterPro" id="IPR055508">
    <property type="entry name" value="DUF7081"/>
</dbReference>
<dbReference type="PANTHER" id="PTHR33345">
    <property type="entry name" value="ADAPTER PROTEIN, PUTATIVE-RELATED"/>
    <property type="match status" value="1"/>
</dbReference>
<keyword evidence="11" id="KW-1185">Reference proteome</keyword>